<dbReference type="Proteomes" id="UP000005239">
    <property type="component" value="Unassembled WGS sequence"/>
</dbReference>
<dbReference type="SUPFAM" id="SSF81321">
    <property type="entry name" value="Family A G protein-coupled receptor-like"/>
    <property type="match status" value="1"/>
</dbReference>
<gene>
    <name evidence="1" type="primary">WBGene00273233</name>
</gene>
<reference evidence="2" key="1">
    <citation type="journal article" date="2008" name="Nat. Genet.">
        <title>The Pristionchus pacificus genome provides a unique perspective on nematode lifestyle and parasitism.</title>
        <authorList>
            <person name="Dieterich C."/>
            <person name="Clifton S.W."/>
            <person name="Schuster L.N."/>
            <person name="Chinwalla A."/>
            <person name="Delehaunty K."/>
            <person name="Dinkelacker I."/>
            <person name="Fulton L."/>
            <person name="Fulton R."/>
            <person name="Godfrey J."/>
            <person name="Minx P."/>
            <person name="Mitreva M."/>
            <person name="Roeseler W."/>
            <person name="Tian H."/>
            <person name="Witte H."/>
            <person name="Yang S.P."/>
            <person name="Wilson R.K."/>
            <person name="Sommer R.J."/>
        </authorList>
    </citation>
    <scope>NUCLEOTIDE SEQUENCE [LARGE SCALE GENOMIC DNA]</scope>
    <source>
        <strain evidence="2">PS312</strain>
    </source>
</reference>
<proteinExistence type="predicted"/>
<accession>A0A8R1YT66</accession>
<accession>A0A2A6C6E5</accession>
<evidence type="ECO:0000313" key="1">
    <source>
        <dbReference type="EnsemblMetazoa" id="PPA34864.1"/>
    </source>
</evidence>
<protein>
    <submittedName>
        <fullName evidence="1">G protein-coupled receptor</fullName>
    </submittedName>
</protein>
<dbReference type="AlphaFoldDB" id="A0A2A6C6E5"/>
<keyword evidence="2" id="KW-1185">Reference proteome</keyword>
<name>A0A2A6C6E5_PRIPA</name>
<evidence type="ECO:0000313" key="2">
    <source>
        <dbReference type="Proteomes" id="UP000005239"/>
    </source>
</evidence>
<dbReference type="PANTHER" id="PTHR31552:SF31">
    <property type="entry name" value="SERPENTINE RECEPTOR CLASS GAMMA"/>
    <property type="match status" value="1"/>
</dbReference>
<sequence>MLVVWLVVDAIFFVSELYLLICLKLAKDPFFGIPFFHFFIVAGIGGILSVIGFVLHRFLFTEDLAWIFKLGYVLNSFGVTLATLGKLCIVINRFVVMRNGRLLENVWTRRTTVCLTILIMILSTAKSAPYLFCSYSYTIVDNVRYILFLDSQCLVSEKPLTSAIYFAYAVVSVILTGLSIRDLNKMSRHVETSTRLMVLQQQRKMLIVTGVCTISHIIKGLHQAGFSATWVLIAAFKLTAWSAVIKDSYQKRGVWCDFEPRNMELVLNIIDVILISAELYLLIWLKIAKDPFFHIPFFHFFIVTGIGGILSVIGYILDVRFILVEDLAWIFKLGYVLNSFGVTLSTLGKLCIVINRFVVMRNGRLVERNWTRRVTVCLTIIVIVLSSAKCSPFLFCEYSYIEVENDRYVAYFDGKCVVSEKPLTSAIYFAYVVISVILTAISIRDLRKLSKNAEIATRLIVLKQQRNMLIVTGIWNMGSNSCFPIDQLKCCDQRHVHNSTLSLNLLGLGCHDYFIDASSQSSTVQGGRQTRFV</sequence>
<dbReference type="EnsemblMetazoa" id="PPA34864.1">
    <property type="protein sequence ID" value="PPA34864.1"/>
    <property type="gene ID" value="WBGene00273233"/>
</dbReference>
<organism evidence="1 2">
    <name type="scientific">Pristionchus pacificus</name>
    <name type="common">Parasitic nematode worm</name>
    <dbReference type="NCBI Taxonomy" id="54126"/>
    <lineage>
        <taxon>Eukaryota</taxon>
        <taxon>Metazoa</taxon>
        <taxon>Ecdysozoa</taxon>
        <taxon>Nematoda</taxon>
        <taxon>Chromadorea</taxon>
        <taxon>Rhabditida</taxon>
        <taxon>Rhabditina</taxon>
        <taxon>Diplogasteromorpha</taxon>
        <taxon>Diplogasteroidea</taxon>
        <taxon>Neodiplogasteridae</taxon>
        <taxon>Pristionchus</taxon>
    </lineage>
</organism>
<reference evidence="1" key="2">
    <citation type="submission" date="2022-06" db="UniProtKB">
        <authorList>
            <consortium name="EnsemblMetazoa"/>
        </authorList>
    </citation>
    <scope>IDENTIFICATION</scope>
    <source>
        <strain evidence="1">PS312</strain>
    </source>
</reference>
<dbReference type="PANTHER" id="PTHR31552">
    <property type="entry name" value="SERPENTINE RECEPTOR CLASS GAMMA"/>
    <property type="match status" value="1"/>
</dbReference>